<dbReference type="SUPFAM" id="SSF53146">
    <property type="entry name" value="Nitrogenase accessory factor-like"/>
    <property type="match status" value="1"/>
</dbReference>
<dbReference type="InterPro" id="IPR036105">
    <property type="entry name" value="DiNase_FeMo-co_biosyn_sf"/>
</dbReference>
<dbReference type="Proteomes" id="UP000319130">
    <property type="component" value="Unassembled WGS sequence"/>
</dbReference>
<comment type="caution">
    <text evidence="1">The sequence shown here is derived from an EMBL/GenBank/DDBJ whole genome shotgun (WGS) entry which is preliminary data.</text>
</comment>
<gene>
    <name evidence="1" type="ORF">E3J48_03955</name>
</gene>
<reference evidence="1 2" key="1">
    <citation type="submission" date="2019-03" db="EMBL/GenBank/DDBJ databases">
        <title>Metabolic potential of uncultured bacteria and archaea associated with petroleum seepage in deep-sea sediments.</title>
        <authorList>
            <person name="Dong X."/>
            <person name="Hubert C."/>
        </authorList>
    </citation>
    <scope>NUCLEOTIDE SEQUENCE [LARGE SCALE GENOMIC DNA]</scope>
    <source>
        <strain evidence="1">E29_bin52</strain>
    </source>
</reference>
<protein>
    <submittedName>
        <fullName evidence="1">Dinitrogenase iron-molybdenum cofactor biosynthesis protein</fullName>
    </submittedName>
</protein>
<dbReference type="Gene3D" id="3.30.420.130">
    <property type="entry name" value="Dinitrogenase iron-molybdenum cofactor biosynthesis domain"/>
    <property type="match status" value="1"/>
</dbReference>
<feature type="non-terminal residue" evidence="1">
    <location>
        <position position="26"/>
    </location>
</feature>
<name>A0A523W6G6_UNCAE</name>
<evidence type="ECO:0000313" key="2">
    <source>
        <dbReference type="Proteomes" id="UP000319130"/>
    </source>
</evidence>
<evidence type="ECO:0000313" key="1">
    <source>
        <dbReference type="EMBL" id="TET62623.1"/>
    </source>
</evidence>
<sequence length="26" mass="2877">MKVAVSSTGQDLNALVDARFGRCQYF</sequence>
<proteinExistence type="predicted"/>
<dbReference type="EMBL" id="SOIZ01000173">
    <property type="protein sequence ID" value="TET62623.1"/>
    <property type="molecule type" value="Genomic_DNA"/>
</dbReference>
<accession>A0A523W6G6</accession>
<organism evidence="1 2">
    <name type="scientific">Aerophobetes bacterium</name>
    <dbReference type="NCBI Taxonomy" id="2030807"/>
    <lineage>
        <taxon>Bacteria</taxon>
        <taxon>Candidatus Aerophobota</taxon>
    </lineage>
</organism>
<dbReference type="AlphaFoldDB" id="A0A523W6G6"/>